<sequence>MKKIFLALFFMLIIHFIVVVPIVFASSPFVIGEQKARDYQYTVLKENNSFTWIIGHQDNIVTIVENKDNEEELEHFRTAVEEINTKFLGIIISASYLLIVVFTTVTFYKKTKHIPIGTGAIIALLAGIAIYYTIENSINLNTALQDANFYFSILAN</sequence>
<feature type="transmembrane region" description="Helical" evidence="1">
    <location>
        <begin position="114"/>
        <end position="134"/>
    </location>
</feature>
<proteinExistence type="predicted"/>
<dbReference type="OrthoDB" id="2874829at2"/>
<feature type="transmembrane region" description="Helical" evidence="1">
    <location>
        <begin position="6"/>
        <end position="31"/>
    </location>
</feature>
<evidence type="ECO:0000313" key="3">
    <source>
        <dbReference type="Proteomes" id="UP000074108"/>
    </source>
</evidence>
<dbReference type="RefSeq" id="WP_059350793.1">
    <property type="nucleotide sequence ID" value="NZ_LDYG01000024.1"/>
</dbReference>
<feature type="transmembrane region" description="Helical" evidence="1">
    <location>
        <begin position="87"/>
        <end position="108"/>
    </location>
</feature>
<comment type="caution">
    <text evidence="2">The sequence shown here is derived from an EMBL/GenBank/DDBJ whole genome shotgun (WGS) entry which is preliminary data.</text>
</comment>
<evidence type="ECO:0008006" key="4">
    <source>
        <dbReference type="Google" id="ProtNLM"/>
    </source>
</evidence>
<organism evidence="2 3">
    <name type="scientific">Bacillus coahuilensis p1.1.43</name>
    <dbReference type="NCBI Taxonomy" id="1150625"/>
    <lineage>
        <taxon>Bacteria</taxon>
        <taxon>Bacillati</taxon>
        <taxon>Bacillota</taxon>
        <taxon>Bacilli</taxon>
        <taxon>Bacillales</taxon>
        <taxon>Bacillaceae</taxon>
        <taxon>Bacillus</taxon>
    </lineage>
</organism>
<dbReference type="EMBL" id="LDYG01000024">
    <property type="protein sequence ID" value="KUP07169.1"/>
    <property type="molecule type" value="Genomic_DNA"/>
</dbReference>
<name>A0A147K9R7_9BACI</name>
<protein>
    <recommendedName>
        <fullName evidence="4">Geobacillin-26 family protein</fullName>
    </recommendedName>
</protein>
<keyword evidence="3" id="KW-1185">Reference proteome</keyword>
<gene>
    <name evidence="2" type="ORF">Q75_06485</name>
</gene>
<dbReference type="AlphaFoldDB" id="A0A147K9R7"/>
<keyword evidence="1" id="KW-0812">Transmembrane</keyword>
<dbReference type="STRING" id="1150625.Q75_06485"/>
<dbReference type="Proteomes" id="UP000074108">
    <property type="component" value="Unassembled WGS sequence"/>
</dbReference>
<evidence type="ECO:0000256" key="1">
    <source>
        <dbReference type="SAM" id="Phobius"/>
    </source>
</evidence>
<dbReference type="PATRIC" id="fig|1150625.3.peg.1355"/>
<dbReference type="NCBIfam" id="NF035925">
    <property type="entry name" value="Geo26A_fam"/>
    <property type="match status" value="1"/>
</dbReference>
<accession>A0A147K9R7</accession>
<keyword evidence="1" id="KW-1133">Transmembrane helix</keyword>
<keyword evidence="1" id="KW-0472">Membrane</keyword>
<reference evidence="2 3" key="1">
    <citation type="journal article" date="2016" name="Front. Microbiol.">
        <title>Microevolution Analysis of Bacillus coahuilensis Unveils Differences in Phosphorus Acquisition Strategies and Their Regulation.</title>
        <authorList>
            <person name="Gomez-Lunar Z."/>
            <person name="Hernandez-Gonzalez I."/>
            <person name="Rodriguez-Torres M.D."/>
            <person name="Souza V."/>
            <person name="Olmedo-Alvarez G."/>
        </authorList>
    </citation>
    <scope>NUCLEOTIDE SEQUENCE [LARGE SCALE GENOMIC DNA]</scope>
    <source>
        <strain evidence="3">p1.1.43</strain>
    </source>
</reference>
<evidence type="ECO:0000313" key="2">
    <source>
        <dbReference type="EMBL" id="KUP07169.1"/>
    </source>
</evidence>